<dbReference type="GO" id="GO:0005524">
    <property type="term" value="F:ATP binding"/>
    <property type="evidence" value="ECO:0007669"/>
    <property type="project" value="UniProtKB-KW"/>
</dbReference>
<dbReference type="OrthoDB" id="5173286at2"/>
<accession>A0A1Z4EK82</accession>
<dbReference type="Gene3D" id="3.90.640.10">
    <property type="entry name" value="Actin, Chain A, domain 4"/>
    <property type="match status" value="1"/>
</dbReference>
<dbReference type="SUPFAM" id="SSF53067">
    <property type="entry name" value="Actin-like ATPase domain"/>
    <property type="match status" value="1"/>
</dbReference>
<feature type="transmembrane region" description="Helical" evidence="5">
    <location>
        <begin position="450"/>
        <end position="473"/>
    </location>
</feature>
<dbReference type="AlphaFoldDB" id="A0A1Z4EK82"/>
<dbReference type="PANTHER" id="PTHR42749">
    <property type="entry name" value="CELL SHAPE-DETERMINING PROTEIN MREB"/>
    <property type="match status" value="1"/>
</dbReference>
<dbReference type="KEGG" id="mshg:MSG_03188"/>
<keyword evidence="7" id="KW-1185">Reference proteome</keyword>
<keyword evidence="5" id="KW-0812">Transmembrane</keyword>
<evidence type="ECO:0000313" key="6">
    <source>
        <dbReference type="EMBL" id="BAX93326.1"/>
    </source>
</evidence>
<reference evidence="7" key="1">
    <citation type="submission" date="2017-06" db="EMBL/GenBank/DDBJ databases">
        <title>Complete Genome Sequence of Mycobacterium shigaense.</title>
        <authorList>
            <person name="Fukano H."/>
            <person name="Yoshida M."/>
            <person name="Kazumi Y."/>
            <person name="Ogura Y."/>
            <person name="Mitarai S."/>
            <person name="Hayashi T."/>
            <person name="Hoshino Y."/>
        </authorList>
    </citation>
    <scope>NUCLEOTIDE SEQUENCE [LARGE SCALE GENOMIC DNA]</scope>
    <source>
        <strain evidence="7">UN-152</strain>
    </source>
</reference>
<gene>
    <name evidence="6" type="ORF">MSG_03188</name>
</gene>
<keyword evidence="1" id="KW-0547">Nucleotide-binding</keyword>
<dbReference type="InterPro" id="IPR013126">
    <property type="entry name" value="Hsp_70_fam"/>
</dbReference>
<evidence type="ECO:0000256" key="5">
    <source>
        <dbReference type="SAM" id="Phobius"/>
    </source>
</evidence>
<proteinExistence type="predicted"/>
<keyword evidence="2" id="KW-0067">ATP-binding</keyword>
<evidence type="ECO:0000256" key="1">
    <source>
        <dbReference type="ARBA" id="ARBA00022741"/>
    </source>
</evidence>
<dbReference type="EMBL" id="AP018164">
    <property type="protein sequence ID" value="BAX93326.1"/>
    <property type="molecule type" value="Genomic_DNA"/>
</dbReference>
<dbReference type="Gene3D" id="3.30.420.40">
    <property type="match status" value="2"/>
</dbReference>
<dbReference type="PANTHER" id="PTHR42749:SF1">
    <property type="entry name" value="CELL SHAPE-DETERMINING PROTEIN MREB"/>
    <property type="match status" value="1"/>
</dbReference>
<feature type="region of interest" description="Disordered" evidence="4">
    <location>
        <begin position="483"/>
        <end position="577"/>
    </location>
</feature>
<dbReference type="Pfam" id="PF00012">
    <property type="entry name" value="HSP70"/>
    <property type="match status" value="1"/>
</dbReference>
<keyword evidence="3" id="KW-0143">Chaperone</keyword>
<feature type="compositionally biased region" description="Low complexity" evidence="4">
    <location>
        <begin position="517"/>
        <end position="527"/>
    </location>
</feature>
<dbReference type="CDD" id="cd10170">
    <property type="entry name" value="ASKHA_NBD_HSP70"/>
    <property type="match status" value="1"/>
</dbReference>
<keyword evidence="5" id="KW-0472">Membrane</keyword>
<dbReference type="GO" id="GO:0140662">
    <property type="term" value="F:ATP-dependent protein folding chaperone"/>
    <property type="evidence" value="ECO:0007669"/>
    <property type="project" value="InterPro"/>
</dbReference>
<evidence type="ECO:0000256" key="3">
    <source>
        <dbReference type="ARBA" id="ARBA00023186"/>
    </source>
</evidence>
<feature type="compositionally biased region" description="Pro residues" evidence="4">
    <location>
        <begin position="506"/>
        <end position="516"/>
    </location>
</feature>
<dbReference type="PRINTS" id="PR00301">
    <property type="entry name" value="HEATSHOCK70"/>
</dbReference>
<feature type="compositionally biased region" description="Pro residues" evidence="4">
    <location>
        <begin position="528"/>
        <end position="577"/>
    </location>
</feature>
<evidence type="ECO:0000256" key="2">
    <source>
        <dbReference type="ARBA" id="ARBA00022840"/>
    </source>
</evidence>
<protein>
    <submittedName>
        <fullName evidence="6">Uncharacterized protein</fullName>
    </submittedName>
</protein>
<organism evidence="6 7">
    <name type="scientific">Mycobacterium shigaense</name>
    <dbReference type="NCBI Taxonomy" id="722731"/>
    <lineage>
        <taxon>Bacteria</taxon>
        <taxon>Bacillati</taxon>
        <taxon>Actinomycetota</taxon>
        <taxon>Actinomycetes</taxon>
        <taxon>Mycobacteriales</taxon>
        <taxon>Mycobacteriaceae</taxon>
        <taxon>Mycobacterium</taxon>
        <taxon>Mycobacterium simiae complex</taxon>
    </lineage>
</organism>
<sequence length="597" mass="60083">MADGATPALGLSIGATNLAAVTADHAVSRKPVLTLYQQRPPEVGVPSENPRLDEQGLVITGFVDRVGDPIGIVAADGSVHRSEVLLADALRALAYTANGNNTLPASLAVTHPAHWGTPAVEALGSALSSVTEWSSPARPITLIPDAAATLFAVRANPGIPARGTVAVCDFGGSGTSITLMDAAGDYRPLVPTVRHQDFCGDLIDQAVLTAVLANVPSTGGFDPSGTSAIGSLSRLRVACRVAKEQLSSSTATTLATELPGVGGDVRLTRNELDDAIRDSLSNFVSALDETLTRNAIRDLVAVVSVGGGAHVPAVTTMLSGHFRVPVVTTLRPQLAAAIGAALRASRGPGDTSATALTPAAPLGAASAAAPIVPVAPLAVEEGNSARTQIRSAEPVSSMMPVLAWSEADDNSRGMPAGSGYTSARPALNFEANAESRREKRRNSILPWHRLPGIVGLGTAVAVLLVGIAVAIGFSGDKAVTNPAPGANSPAAPAPASAGAPQSAPANPAPPSAPPQVAPQVAPAQPADAGPPPADIPPPPADIPQPPADVPAPPQAPPPPVPQLPQAPPVPPRIPIPAIPPIPHIPGINLSIPGIGHS</sequence>
<dbReference type="Proteomes" id="UP000217736">
    <property type="component" value="Chromosome"/>
</dbReference>
<evidence type="ECO:0000313" key="7">
    <source>
        <dbReference type="Proteomes" id="UP000217736"/>
    </source>
</evidence>
<name>A0A1Z4EK82_9MYCO</name>
<dbReference type="InterPro" id="IPR043129">
    <property type="entry name" value="ATPase_NBD"/>
</dbReference>
<dbReference type="RefSeq" id="WP_096441057.1">
    <property type="nucleotide sequence ID" value="NZ_AP018164.1"/>
</dbReference>
<keyword evidence="5" id="KW-1133">Transmembrane helix</keyword>
<evidence type="ECO:0000256" key="4">
    <source>
        <dbReference type="SAM" id="MobiDB-lite"/>
    </source>
</evidence>
<feature type="compositionally biased region" description="Low complexity" evidence="4">
    <location>
        <begin position="483"/>
        <end position="505"/>
    </location>
</feature>